<feature type="region of interest" description="Disordered" evidence="1">
    <location>
        <begin position="267"/>
        <end position="289"/>
    </location>
</feature>
<dbReference type="AlphaFoldDB" id="A0A5J4W7P6"/>
<comment type="caution">
    <text evidence="3">The sequence shown here is derived from an EMBL/GenBank/DDBJ whole genome shotgun (WGS) entry which is preliminary data.</text>
</comment>
<keyword evidence="2" id="KW-0732">Signal</keyword>
<name>A0A5J4W7P6_9EUKA</name>
<evidence type="ECO:0000256" key="1">
    <source>
        <dbReference type="SAM" id="MobiDB-lite"/>
    </source>
</evidence>
<reference evidence="3 4" key="1">
    <citation type="submission" date="2019-03" db="EMBL/GenBank/DDBJ databases">
        <title>Single cell metagenomics reveals metabolic interactions within the superorganism composed of flagellate Streblomastix strix and complex community of Bacteroidetes bacteria on its surface.</title>
        <authorList>
            <person name="Treitli S.C."/>
            <person name="Kolisko M."/>
            <person name="Husnik F."/>
            <person name="Keeling P."/>
            <person name="Hampl V."/>
        </authorList>
    </citation>
    <scope>NUCLEOTIDE SEQUENCE [LARGE SCALE GENOMIC DNA]</scope>
    <source>
        <strain evidence="3">ST1C</strain>
    </source>
</reference>
<evidence type="ECO:0000256" key="2">
    <source>
        <dbReference type="SAM" id="SignalP"/>
    </source>
</evidence>
<evidence type="ECO:0000313" key="4">
    <source>
        <dbReference type="Proteomes" id="UP000324800"/>
    </source>
</evidence>
<proteinExistence type="predicted"/>
<accession>A0A5J4W7P6</accession>
<feature type="chain" id="PRO_5023869392" evidence="2">
    <location>
        <begin position="19"/>
        <end position="343"/>
    </location>
</feature>
<gene>
    <name evidence="3" type="ORF">EZS28_013880</name>
</gene>
<dbReference type="Proteomes" id="UP000324800">
    <property type="component" value="Unassembled WGS sequence"/>
</dbReference>
<organism evidence="3 4">
    <name type="scientific">Streblomastix strix</name>
    <dbReference type="NCBI Taxonomy" id="222440"/>
    <lineage>
        <taxon>Eukaryota</taxon>
        <taxon>Metamonada</taxon>
        <taxon>Preaxostyla</taxon>
        <taxon>Oxymonadida</taxon>
        <taxon>Streblomastigidae</taxon>
        <taxon>Streblomastix</taxon>
    </lineage>
</organism>
<evidence type="ECO:0000313" key="3">
    <source>
        <dbReference type="EMBL" id="KAA6390593.1"/>
    </source>
</evidence>
<dbReference type="EMBL" id="SNRW01003171">
    <property type="protein sequence ID" value="KAA6390593.1"/>
    <property type="molecule type" value="Genomic_DNA"/>
</dbReference>
<protein>
    <submittedName>
        <fullName evidence="3">Uncharacterized protein</fullName>
    </submittedName>
</protein>
<sequence length="343" mass="38054">MAFTLLVVALALLNNGQDAPEQLVLDEEGILYYKTGEIDKNNELLQDYRKYEILEKVPFLGYKEYKISKGKPFRDGTAITDASFYLVQETGFETRKTSAALTTDEKACKAVKYFHSSGIYAQLGYSLYGKDNVDVAPSITYLLANYPTKATFKELNKTDVVTVLPALTCGNYLAEYTQYLEFVLYKAGFTGADCYPNTIIPTDLTVCSNTGTNKKYFQNFKEAAFKGNSDTIKDVLIRYGAVRLYDGTVIVGWDGADWVTVIEKPIPGDEPDPVDPPVERNVEEEPDVPDVPDLNTYQYVLDKKPISTYTGVVQGFVYNNGFTALRAALGLIAAVLVLPALLL</sequence>
<feature type="signal peptide" evidence="2">
    <location>
        <begin position="1"/>
        <end position="18"/>
    </location>
</feature>